<gene>
    <name evidence="1" type="ORF">CYMTET_28618</name>
</gene>
<evidence type="ECO:0000313" key="2">
    <source>
        <dbReference type="Proteomes" id="UP001190700"/>
    </source>
</evidence>
<dbReference type="Proteomes" id="UP001190700">
    <property type="component" value="Unassembled WGS sequence"/>
</dbReference>
<evidence type="ECO:0000313" key="1">
    <source>
        <dbReference type="EMBL" id="KAK3262539.1"/>
    </source>
</evidence>
<dbReference type="AlphaFoldDB" id="A0AAE0FML8"/>
<organism evidence="1 2">
    <name type="scientific">Cymbomonas tetramitiformis</name>
    <dbReference type="NCBI Taxonomy" id="36881"/>
    <lineage>
        <taxon>Eukaryota</taxon>
        <taxon>Viridiplantae</taxon>
        <taxon>Chlorophyta</taxon>
        <taxon>Pyramimonadophyceae</taxon>
        <taxon>Pyramimonadales</taxon>
        <taxon>Pyramimonadaceae</taxon>
        <taxon>Cymbomonas</taxon>
    </lineage>
</organism>
<name>A0AAE0FML8_9CHLO</name>
<protein>
    <submittedName>
        <fullName evidence="1">Uncharacterized protein</fullName>
    </submittedName>
</protein>
<sequence length="89" mass="9490">MKAGDVSIMSTKTSLIGNCGRKYVDGELTAALVAGNNYDWCNTKADLITYEVPSICGAHLVGYLSGVRHVAQQVVQEPRVPDAAPRLLA</sequence>
<proteinExistence type="predicted"/>
<comment type="caution">
    <text evidence="1">The sequence shown here is derived from an EMBL/GenBank/DDBJ whole genome shotgun (WGS) entry which is preliminary data.</text>
</comment>
<reference evidence="1 2" key="1">
    <citation type="journal article" date="2015" name="Genome Biol. Evol.">
        <title>Comparative Genomics of a Bacterivorous Green Alga Reveals Evolutionary Causalities and Consequences of Phago-Mixotrophic Mode of Nutrition.</title>
        <authorList>
            <person name="Burns J.A."/>
            <person name="Paasch A."/>
            <person name="Narechania A."/>
            <person name="Kim E."/>
        </authorList>
    </citation>
    <scope>NUCLEOTIDE SEQUENCE [LARGE SCALE GENOMIC DNA]</scope>
    <source>
        <strain evidence="1 2">PLY_AMNH</strain>
    </source>
</reference>
<dbReference type="EMBL" id="LGRX02016119">
    <property type="protein sequence ID" value="KAK3262539.1"/>
    <property type="molecule type" value="Genomic_DNA"/>
</dbReference>
<accession>A0AAE0FML8</accession>
<keyword evidence="2" id="KW-1185">Reference proteome</keyword>